<dbReference type="EMBL" id="MU154582">
    <property type="protein sequence ID" value="KAF9493711.1"/>
    <property type="molecule type" value="Genomic_DNA"/>
</dbReference>
<keyword evidence="2" id="KW-0732">Signal</keyword>
<evidence type="ECO:0000256" key="2">
    <source>
        <dbReference type="SAM" id="SignalP"/>
    </source>
</evidence>
<feature type="signal peptide" evidence="2">
    <location>
        <begin position="1"/>
        <end position="23"/>
    </location>
</feature>
<sequence>MRLAPTLLLISLFSLILPSIASSLDNNHNPRASRTIAARQHRPKRTLLDLCAYVDLSVLQLLGIDLDLKLCLCLSALPLTLQTNLQLKALIRLLGEDGALKLLTSLITGLGQQCHYPSHAKPICDNHCGFECTDSYQKVGKTCVCAPPMVECRGKCALSCPSATPLVNTKRTTEAENSGPVSSVSTRMVKKRHNSSRPHPRHVPRLIGEIGAAIGPATDPLLEPLFEESKTSIQDGELDSTTSMVAGDDVASQLHPRHSSGLLSGLKTVIDLGGGSMHHGASSDGTTLAIIHATKELIDYTNELYAGLATITANPGDDSSRVLIISTIAVNSQVLMAAVANLLDATTSTDDLITYANIVIRADQLLATSLAALSGPESWLTLTKNILNTTLALLSLCDSNSYARPPTPPTPITTVASPHPTTAPVPSNDPIFIDLHPLLTELGLGGIWIPIWLDLDGLLGTTGLNELTNDLLASLNLGGTPAKPVSGGSLTSTPASGTLLGLDLNALITSLLDLNLGLTLASLGDLGAVTNYDDLVAWTVALSDALLALTLDATNNALHDTVKLLNDLEGSDCRRNDDTMSALLGLIKSSLLGTSPNLLDIEL</sequence>
<protein>
    <submittedName>
        <fullName evidence="3">Uncharacterized protein</fullName>
    </submittedName>
</protein>
<dbReference type="OrthoDB" id="439917at2759"/>
<reference evidence="3" key="1">
    <citation type="submission" date="2020-11" db="EMBL/GenBank/DDBJ databases">
        <authorList>
            <consortium name="DOE Joint Genome Institute"/>
            <person name="Ahrendt S."/>
            <person name="Riley R."/>
            <person name="Andreopoulos W."/>
            <person name="Labutti K."/>
            <person name="Pangilinan J."/>
            <person name="Ruiz-Duenas F.J."/>
            <person name="Barrasa J.M."/>
            <person name="Sanchez-Garcia M."/>
            <person name="Camarero S."/>
            <person name="Miyauchi S."/>
            <person name="Serrano A."/>
            <person name="Linde D."/>
            <person name="Babiker R."/>
            <person name="Drula E."/>
            <person name="Ayuso-Fernandez I."/>
            <person name="Pacheco R."/>
            <person name="Padilla G."/>
            <person name="Ferreira P."/>
            <person name="Barriuso J."/>
            <person name="Kellner H."/>
            <person name="Castanera R."/>
            <person name="Alfaro M."/>
            <person name="Ramirez L."/>
            <person name="Pisabarro A.G."/>
            <person name="Kuo A."/>
            <person name="Tritt A."/>
            <person name="Lipzen A."/>
            <person name="He G."/>
            <person name="Yan M."/>
            <person name="Ng V."/>
            <person name="Cullen D."/>
            <person name="Martin F."/>
            <person name="Rosso M.-N."/>
            <person name="Henrissat B."/>
            <person name="Hibbett D."/>
            <person name="Martinez A.T."/>
            <person name="Grigoriev I.V."/>
        </authorList>
    </citation>
    <scope>NUCLEOTIDE SEQUENCE</scope>
    <source>
        <strain evidence="3">ATCC 90797</strain>
    </source>
</reference>
<feature type="region of interest" description="Disordered" evidence="1">
    <location>
        <begin position="171"/>
        <end position="203"/>
    </location>
</feature>
<dbReference type="AlphaFoldDB" id="A0A9P5ZXU3"/>
<organism evidence="3 4">
    <name type="scientific">Pleurotus eryngii</name>
    <name type="common">Boletus of the steppes</name>
    <dbReference type="NCBI Taxonomy" id="5323"/>
    <lineage>
        <taxon>Eukaryota</taxon>
        <taxon>Fungi</taxon>
        <taxon>Dikarya</taxon>
        <taxon>Basidiomycota</taxon>
        <taxon>Agaricomycotina</taxon>
        <taxon>Agaricomycetes</taxon>
        <taxon>Agaricomycetidae</taxon>
        <taxon>Agaricales</taxon>
        <taxon>Pleurotineae</taxon>
        <taxon>Pleurotaceae</taxon>
        <taxon>Pleurotus</taxon>
    </lineage>
</organism>
<feature type="compositionally biased region" description="Polar residues" evidence="1">
    <location>
        <begin position="171"/>
        <end position="186"/>
    </location>
</feature>
<feature type="compositionally biased region" description="Basic residues" evidence="1">
    <location>
        <begin position="188"/>
        <end position="203"/>
    </location>
</feature>
<accession>A0A9P5ZXU3</accession>
<evidence type="ECO:0000256" key="1">
    <source>
        <dbReference type="SAM" id="MobiDB-lite"/>
    </source>
</evidence>
<evidence type="ECO:0000313" key="3">
    <source>
        <dbReference type="EMBL" id="KAF9493711.1"/>
    </source>
</evidence>
<dbReference type="Proteomes" id="UP000807025">
    <property type="component" value="Unassembled WGS sequence"/>
</dbReference>
<name>A0A9P5ZXU3_PLEER</name>
<gene>
    <name evidence="3" type="ORF">BDN71DRAFT_1432318</name>
</gene>
<keyword evidence="4" id="KW-1185">Reference proteome</keyword>
<feature type="chain" id="PRO_5040376659" evidence="2">
    <location>
        <begin position="24"/>
        <end position="603"/>
    </location>
</feature>
<proteinExistence type="predicted"/>
<comment type="caution">
    <text evidence="3">The sequence shown here is derived from an EMBL/GenBank/DDBJ whole genome shotgun (WGS) entry which is preliminary data.</text>
</comment>
<evidence type="ECO:0000313" key="4">
    <source>
        <dbReference type="Proteomes" id="UP000807025"/>
    </source>
</evidence>